<dbReference type="InterPro" id="IPR003959">
    <property type="entry name" value="ATPase_AAA_core"/>
</dbReference>
<dbReference type="SUPFAM" id="SSF52540">
    <property type="entry name" value="P-loop containing nucleoside triphosphate hydrolases"/>
    <property type="match status" value="1"/>
</dbReference>
<name>B5Y507_PHATC</name>
<dbReference type="PANTHER" id="PTHR23389:SF6">
    <property type="entry name" value="REPLICATION FACTOR C SUBUNIT 1"/>
    <property type="match status" value="1"/>
</dbReference>
<dbReference type="HOGENOM" id="CLU_003574_0_0_1"/>
<feature type="compositionally biased region" description="Polar residues" evidence="8">
    <location>
        <begin position="150"/>
        <end position="173"/>
    </location>
</feature>
<dbReference type="PROSITE" id="PS50172">
    <property type="entry name" value="BRCT"/>
    <property type="match status" value="1"/>
</dbReference>
<dbReference type="GO" id="GO:0006260">
    <property type="term" value="P:DNA replication"/>
    <property type="evidence" value="ECO:0007669"/>
    <property type="project" value="UniProtKB-KW"/>
</dbReference>
<evidence type="ECO:0000256" key="2">
    <source>
        <dbReference type="ARBA" id="ARBA00006116"/>
    </source>
</evidence>
<keyword evidence="5 7" id="KW-0067">ATP-binding</keyword>
<feature type="region of interest" description="Disordered" evidence="8">
    <location>
        <begin position="1"/>
        <end position="86"/>
    </location>
</feature>
<dbReference type="Pfam" id="PF00004">
    <property type="entry name" value="AAA"/>
    <property type="match status" value="1"/>
</dbReference>
<reference evidence="11" key="2">
    <citation type="submission" date="2008-08" db="EMBL/GenBank/DDBJ databases">
        <authorList>
            <consortium name="Diatom Consortium"/>
            <person name="Grigoriev I."/>
            <person name="Grimwood J."/>
            <person name="Kuo A."/>
            <person name="Otillar R.P."/>
            <person name="Salamov A."/>
            <person name="Detter J.C."/>
            <person name="Lindquist E."/>
            <person name="Shapiro H."/>
            <person name="Lucas S."/>
            <person name="Glavina del Rio T."/>
            <person name="Pitluck S."/>
            <person name="Rokhsar D."/>
            <person name="Bowler C."/>
        </authorList>
    </citation>
    <scope>GENOME REANNOTATION</scope>
    <source>
        <strain evidence="11">CCAP 1055/1</strain>
    </source>
</reference>
<dbReference type="KEGG" id="pti:PHATR_43994"/>
<keyword evidence="11" id="KW-1185">Reference proteome</keyword>
<evidence type="ECO:0000259" key="9">
    <source>
        <dbReference type="PROSITE" id="PS50172"/>
    </source>
</evidence>
<dbReference type="GO" id="GO:0003689">
    <property type="term" value="F:DNA clamp loader activity"/>
    <property type="evidence" value="ECO:0007669"/>
    <property type="project" value="UniProtKB-UniRule"/>
</dbReference>
<dbReference type="InterPro" id="IPR008921">
    <property type="entry name" value="DNA_pol3_clamp-load_cplx_C"/>
</dbReference>
<dbReference type="GO" id="GO:0016887">
    <property type="term" value="F:ATP hydrolysis activity"/>
    <property type="evidence" value="ECO:0007669"/>
    <property type="project" value="InterPro"/>
</dbReference>
<dbReference type="InterPro" id="IPR047854">
    <property type="entry name" value="RFC_lid"/>
</dbReference>
<comment type="similarity">
    <text evidence="2 7">Belongs to the activator 1 large subunit family.</text>
</comment>
<feature type="region of interest" description="Disordered" evidence="8">
    <location>
        <begin position="100"/>
        <end position="190"/>
    </location>
</feature>
<dbReference type="InterPro" id="IPR036420">
    <property type="entry name" value="BRCT_dom_sf"/>
</dbReference>
<keyword evidence="3 7" id="KW-0235">DNA replication</keyword>
<dbReference type="STRING" id="556484.B5Y507"/>
<feature type="region of interest" description="Disordered" evidence="8">
    <location>
        <begin position="920"/>
        <end position="942"/>
    </location>
</feature>
<evidence type="ECO:0000256" key="1">
    <source>
        <dbReference type="ARBA" id="ARBA00004123"/>
    </source>
</evidence>
<dbReference type="InterPro" id="IPR001357">
    <property type="entry name" value="BRCT_dom"/>
</dbReference>
<evidence type="ECO:0000256" key="3">
    <source>
        <dbReference type="ARBA" id="ARBA00022705"/>
    </source>
</evidence>
<dbReference type="GO" id="GO:0003677">
    <property type="term" value="F:DNA binding"/>
    <property type="evidence" value="ECO:0007669"/>
    <property type="project" value="InterPro"/>
</dbReference>
<dbReference type="InterPro" id="IPR012178">
    <property type="entry name" value="RFC1"/>
</dbReference>
<dbReference type="SMART" id="SM00292">
    <property type="entry name" value="BRCT"/>
    <property type="match status" value="1"/>
</dbReference>
<dbReference type="AlphaFoldDB" id="B5Y507"/>
<dbReference type="GeneID" id="7204400"/>
<dbReference type="Gene3D" id="1.10.8.60">
    <property type="match status" value="1"/>
</dbReference>
<evidence type="ECO:0000313" key="10">
    <source>
        <dbReference type="EMBL" id="ACI65858.1"/>
    </source>
</evidence>
<dbReference type="Proteomes" id="UP000000759">
    <property type="component" value="Chromosome 3"/>
</dbReference>
<dbReference type="GO" id="GO:0005663">
    <property type="term" value="C:DNA replication factor C complex"/>
    <property type="evidence" value="ECO:0007669"/>
    <property type="project" value="InterPro"/>
</dbReference>
<dbReference type="CDD" id="cd18140">
    <property type="entry name" value="HLD_clamp_RFC"/>
    <property type="match status" value="1"/>
</dbReference>
<dbReference type="PANTHER" id="PTHR23389">
    <property type="entry name" value="CHROMOSOME TRANSMISSION FIDELITY FACTOR 18"/>
    <property type="match status" value="1"/>
</dbReference>
<dbReference type="Pfam" id="PF08519">
    <property type="entry name" value="RFC1"/>
    <property type="match status" value="1"/>
</dbReference>
<dbReference type="FunFam" id="3.40.50.300:FF:000395">
    <property type="entry name" value="Replication factor C subunit 1"/>
    <property type="match status" value="1"/>
</dbReference>
<dbReference type="InParanoid" id="B5Y507"/>
<dbReference type="PaxDb" id="2850-Phatr43994"/>
<dbReference type="SUPFAM" id="SSF52113">
    <property type="entry name" value="BRCT domain"/>
    <property type="match status" value="1"/>
</dbReference>
<dbReference type="OrthoDB" id="446168at2759"/>
<feature type="domain" description="BRCT" evidence="9">
    <location>
        <begin position="196"/>
        <end position="247"/>
    </location>
</feature>
<keyword evidence="4 7" id="KW-0547">Nucleotide-binding</keyword>
<dbReference type="GO" id="GO:0006281">
    <property type="term" value="P:DNA repair"/>
    <property type="evidence" value="ECO:0007669"/>
    <property type="project" value="InterPro"/>
</dbReference>
<dbReference type="CDD" id="cd00009">
    <property type="entry name" value="AAA"/>
    <property type="match status" value="1"/>
</dbReference>
<dbReference type="Gene3D" id="3.40.50.300">
    <property type="entry name" value="P-loop containing nucleotide triphosphate hydrolases"/>
    <property type="match status" value="1"/>
</dbReference>
<protein>
    <recommendedName>
        <fullName evidence="7">Replication factor C subunit 1</fullName>
    </recommendedName>
</protein>
<dbReference type="GO" id="GO:0005634">
    <property type="term" value="C:nucleus"/>
    <property type="evidence" value="ECO:0007669"/>
    <property type="project" value="UniProtKB-SubCell"/>
</dbReference>
<dbReference type="Gene3D" id="3.40.50.10190">
    <property type="entry name" value="BRCT domain"/>
    <property type="match status" value="1"/>
</dbReference>
<dbReference type="Pfam" id="PF00533">
    <property type="entry name" value="BRCT"/>
    <property type="match status" value="1"/>
</dbReference>
<proteinExistence type="inferred from homology"/>
<dbReference type="EMBL" id="CP001142">
    <property type="protein sequence ID" value="ACI65858.1"/>
    <property type="molecule type" value="Genomic_DNA"/>
</dbReference>
<organism evidence="10 11">
    <name type="scientific">Phaeodactylum tricornutum (strain CCAP 1055/1)</name>
    <dbReference type="NCBI Taxonomy" id="556484"/>
    <lineage>
        <taxon>Eukaryota</taxon>
        <taxon>Sar</taxon>
        <taxon>Stramenopiles</taxon>
        <taxon>Ochrophyta</taxon>
        <taxon>Bacillariophyta</taxon>
        <taxon>Bacillariophyceae</taxon>
        <taxon>Bacillariophycidae</taxon>
        <taxon>Naviculales</taxon>
        <taxon>Phaeodactylaceae</taxon>
        <taxon>Phaeodactylum</taxon>
    </lineage>
</organism>
<evidence type="ECO:0000313" key="11">
    <source>
        <dbReference type="Proteomes" id="UP000000759"/>
    </source>
</evidence>
<evidence type="ECO:0000256" key="5">
    <source>
        <dbReference type="ARBA" id="ARBA00022840"/>
    </source>
</evidence>
<feature type="compositionally biased region" description="Polar residues" evidence="8">
    <location>
        <begin position="51"/>
        <end position="61"/>
    </location>
</feature>
<dbReference type="Pfam" id="PF25361">
    <property type="entry name" value="AAA_lid_RFC1"/>
    <property type="match status" value="1"/>
</dbReference>
<dbReference type="RefSeq" id="XP_002186388.1">
    <property type="nucleotide sequence ID" value="XM_002186352.1"/>
</dbReference>
<evidence type="ECO:0000256" key="8">
    <source>
        <dbReference type="SAM" id="MobiDB-lite"/>
    </source>
</evidence>
<dbReference type="SUPFAM" id="SSF48019">
    <property type="entry name" value="post-AAA+ oligomerization domain-like"/>
    <property type="match status" value="1"/>
</dbReference>
<dbReference type="GO" id="GO:0005524">
    <property type="term" value="F:ATP binding"/>
    <property type="evidence" value="ECO:0007669"/>
    <property type="project" value="UniProtKB-UniRule"/>
</dbReference>
<evidence type="ECO:0000256" key="7">
    <source>
        <dbReference type="PIRNR" id="PIRNR036578"/>
    </source>
</evidence>
<reference evidence="10 11" key="1">
    <citation type="journal article" date="2008" name="Nature">
        <title>The Phaeodactylum genome reveals the evolutionary history of diatom genomes.</title>
        <authorList>
            <person name="Bowler C."/>
            <person name="Allen A.E."/>
            <person name="Badger J.H."/>
            <person name="Grimwood J."/>
            <person name="Jabbari K."/>
            <person name="Kuo A."/>
            <person name="Maheswari U."/>
            <person name="Martens C."/>
            <person name="Maumus F."/>
            <person name="Otillar R.P."/>
            <person name="Rayko E."/>
            <person name="Salamov A."/>
            <person name="Vandepoele K."/>
            <person name="Beszteri B."/>
            <person name="Gruber A."/>
            <person name="Heijde M."/>
            <person name="Katinka M."/>
            <person name="Mock T."/>
            <person name="Valentin K."/>
            <person name="Verret F."/>
            <person name="Berges J.A."/>
            <person name="Brownlee C."/>
            <person name="Cadoret J.P."/>
            <person name="Chiovitti A."/>
            <person name="Choi C.J."/>
            <person name="Coesel S."/>
            <person name="De Martino A."/>
            <person name="Detter J.C."/>
            <person name="Durkin C."/>
            <person name="Falciatore A."/>
            <person name="Fournet J."/>
            <person name="Haruta M."/>
            <person name="Huysman M.J."/>
            <person name="Jenkins B.D."/>
            <person name="Jiroutova K."/>
            <person name="Jorgensen R.E."/>
            <person name="Joubert Y."/>
            <person name="Kaplan A."/>
            <person name="Kroger N."/>
            <person name="Kroth P.G."/>
            <person name="La Roche J."/>
            <person name="Lindquist E."/>
            <person name="Lommer M."/>
            <person name="Martin-Jezequel V."/>
            <person name="Lopez P.J."/>
            <person name="Lucas S."/>
            <person name="Mangogna M."/>
            <person name="McGinnis K."/>
            <person name="Medlin L.K."/>
            <person name="Montsant A."/>
            <person name="Oudot-Le Secq M.P."/>
            <person name="Napoli C."/>
            <person name="Obornik M."/>
            <person name="Parker M.S."/>
            <person name="Petit J.L."/>
            <person name="Porcel B.M."/>
            <person name="Poulsen N."/>
            <person name="Robison M."/>
            <person name="Rychlewski L."/>
            <person name="Rynearson T.A."/>
            <person name="Schmutz J."/>
            <person name="Shapiro H."/>
            <person name="Siaut M."/>
            <person name="Stanley M."/>
            <person name="Sussman M.R."/>
            <person name="Taylor A.R."/>
            <person name="Vardi A."/>
            <person name="von Dassow P."/>
            <person name="Vyverman W."/>
            <person name="Willis A."/>
            <person name="Wyrwicz L.S."/>
            <person name="Rokhsar D.S."/>
            <person name="Weissenbach J."/>
            <person name="Armbrust E.V."/>
            <person name="Green B.R."/>
            <person name="Van de Peer Y."/>
            <person name="Grigoriev I.V."/>
        </authorList>
    </citation>
    <scope>NUCLEOTIDE SEQUENCE [LARGE SCALE GENOMIC DNA]</scope>
    <source>
        <strain evidence="10 11">CCAP 1055/1</strain>
    </source>
</reference>
<dbReference type="Gene3D" id="1.20.272.10">
    <property type="match status" value="1"/>
</dbReference>
<comment type="subcellular location">
    <subcellularLocation>
        <location evidence="1 7">Nucleus</location>
    </subcellularLocation>
</comment>
<evidence type="ECO:0000256" key="6">
    <source>
        <dbReference type="ARBA" id="ARBA00023242"/>
    </source>
</evidence>
<sequence>MPMDIRQFFKGGGSSKKNTVKPVSNLMDQVKLVNSGSKKRKESPVHEEESTNTFLESTGNVPIQEREKEPSGRRRSPRKLSKNSPANVVRAEIGFVDGTKEKPIASPNKALDMSLSKKSSKLATSPQKKPSGVVSIANSLPPTAAIGNRNVPSDFSPSPQTRKSPPTSTVSNTKRLKRDPPLEPKLTQSSFNVDKAAPECLRGCTFVFSGVLPNLSREDGQEMVKTLGGRITGAVSSLTNYLVVGEELEDGRVYTEGSKYKRAVQEGTHIVQGEEAFYGLLQQYNDKEIAAGNALLNTAPKLSQSEAPLAANPYAKKAPNNPYAKPALSNPYVKAKPYTSGKPSPAEISSPVDIKADRSSGANLLWVDKYKPTRSGEILGNAESVKKLGLWLSSWEQKFNNSKAVGKGVANPNDRFKAALLSGPPGIGTTIVAKESGRDVIEFNASDVRSKKAIKDDMGDITGSYTLEFGKPAINEKRQSSRIKRCIIMDEVDGMGAGDRSGMSELIQMIKKSRVPIICICNDRQSQKMKSLLPYCMDLRYRRPTKSVIANRAVRIAAQEGFTVEQNAAEAIAESCGNDVRQVLNCMQMWASDSSSESRMTYKDLKQRESSINKDEILRVSLFDAARNILEGRRGLQGADASTERQHFFRRNDAFFVDYNFVGLLVQQNYIKVMQGQFNDAKRSNDQSNILGVLERMSQASDAMSDFAEAENGLRGGQNWSLLPFCAMLAVKTGFHAGGPNGGGLPGFPDFTSWLGRNSSKGKKARLLHELQHHMNYKISGGAQEMRLSYLPVLRDRFLSLLLGREEGLTEKAIDLMDEYGLDRDDVFEKLDEFRMDHKADTFAKLDSKKKAAFTRFYNQGTHRSQALVAEQGGSKTVKRGANAVAEETIDPDAIDDDVAKAEENEGDDADEDMEKIKAMFKKKGRNTTQKAATKGKAKKKK</sequence>
<gene>
    <name evidence="10" type="ORF">PHATR_43994</name>
</gene>
<dbReference type="FunCoup" id="B5Y507">
    <property type="interactions" value="371"/>
</dbReference>
<dbReference type="PIRSF" id="PIRSF036578">
    <property type="entry name" value="RFC1"/>
    <property type="match status" value="1"/>
</dbReference>
<accession>B5Y507</accession>
<keyword evidence="6 7" id="KW-0539">Nucleus</keyword>
<dbReference type="InterPro" id="IPR027417">
    <property type="entry name" value="P-loop_NTPase"/>
</dbReference>
<dbReference type="InterPro" id="IPR013725">
    <property type="entry name" value="DNA_replication_fac_RFC1_C"/>
</dbReference>
<dbReference type="eggNOG" id="KOG1968">
    <property type="taxonomic scope" value="Eukaryota"/>
</dbReference>
<evidence type="ECO:0000256" key="4">
    <source>
        <dbReference type="ARBA" id="ARBA00022741"/>
    </source>
</evidence>